<dbReference type="GO" id="GO:0016020">
    <property type="term" value="C:membrane"/>
    <property type="evidence" value="ECO:0007669"/>
    <property type="project" value="InterPro"/>
</dbReference>
<dbReference type="Gene3D" id="1.10.287.950">
    <property type="entry name" value="Methyl-accepting chemotaxis protein"/>
    <property type="match status" value="1"/>
</dbReference>
<reference evidence="6" key="1">
    <citation type="submission" date="2015-08" db="EMBL/GenBank/DDBJ databases">
        <authorList>
            <person name="Varghese N."/>
        </authorList>
    </citation>
    <scope>NUCLEOTIDE SEQUENCE [LARGE SCALE GENOMIC DNA]</scope>
    <source>
        <strain evidence="6">DSM 17901</strain>
    </source>
</reference>
<feature type="domain" description="Methyl-accepting transducer" evidence="4">
    <location>
        <begin position="60"/>
        <end position="296"/>
    </location>
</feature>
<comment type="similarity">
    <text evidence="2">Belongs to the methyl-accepting chemotaxis (MCP) protein family.</text>
</comment>
<evidence type="ECO:0000256" key="1">
    <source>
        <dbReference type="ARBA" id="ARBA00023224"/>
    </source>
</evidence>
<dbReference type="RefSeq" id="WP_055433838.1">
    <property type="nucleotide sequence ID" value="NZ_CYHA01000003.1"/>
</dbReference>
<dbReference type="SUPFAM" id="SSF103190">
    <property type="entry name" value="Sensory domain-like"/>
    <property type="match status" value="1"/>
</dbReference>
<dbReference type="EMBL" id="CYHA01000003">
    <property type="protein sequence ID" value="CUA83146.1"/>
    <property type="molecule type" value="Genomic_DNA"/>
</dbReference>
<dbReference type="InterPro" id="IPR004089">
    <property type="entry name" value="MCPsignal_dom"/>
</dbReference>
<evidence type="ECO:0000256" key="2">
    <source>
        <dbReference type="ARBA" id="ARBA00029447"/>
    </source>
</evidence>
<dbReference type="Pfam" id="PF00015">
    <property type="entry name" value="MCPsignal"/>
    <property type="match status" value="1"/>
</dbReference>
<dbReference type="PANTHER" id="PTHR32089">
    <property type="entry name" value="METHYL-ACCEPTING CHEMOTAXIS PROTEIN MCPB"/>
    <property type="match status" value="1"/>
</dbReference>
<dbReference type="Proteomes" id="UP000243535">
    <property type="component" value="Unassembled WGS sequence"/>
</dbReference>
<dbReference type="InterPro" id="IPR029151">
    <property type="entry name" value="Sensor-like_sf"/>
</dbReference>
<dbReference type="SUPFAM" id="SSF58104">
    <property type="entry name" value="Methyl-accepting chemotaxis protein (MCP) signaling domain"/>
    <property type="match status" value="1"/>
</dbReference>
<organism evidence="5 6">
    <name type="scientific">Gulbenkiania indica</name>
    <dbReference type="NCBI Taxonomy" id="375574"/>
    <lineage>
        <taxon>Bacteria</taxon>
        <taxon>Pseudomonadati</taxon>
        <taxon>Pseudomonadota</taxon>
        <taxon>Betaproteobacteria</taxon>
        <taxon>Neisseriales</taxon>
        <taxon>Chromobacteriaceae</taxon>
        <taxon>Gulbenkiania</taxon>
    </lineage>
</organism>
<keyword evidence="6" id="KW-1185">Reference proteome</keyword>
<name>A0A0K6GWQ5_9NEIS</name>
<dbReference type="GO" id="GO:0006935">
    <property type="term" value="P:chemotaxis"/>
    <property type="evidence" value="ECO:0007669"/>
    <property type="project" value="InterPro"/>
</dbReference>
<dbReference type="CDD" id="cd18773">
    <property type="entry name" value="PDC1_HK_sensor"/>
    <property type="match status" value="1"/>
</dbReference>
<dbReference type="OrthoDB" id="9806477at2"/>
<keyword evidence="1 3" id="KW-0807">Transducer</keyword>
<dbReference type="Pfam" id="PF22673">
    <property type="entry name" value="MCP-like_PDC_1"/>
    <property type="match status" value="1"/>
</dbReference>
<dbReference type="SMART" id="SM00283">
    <property type="entry name" value="MA"/>
    <property type="match status" value="1"/>
</dbReference>
<dbReference type="PRINTS" id="PR00260">
    <property type="entry name" value="CHEMTRNSDUCR"/>
</dbReference>
<evidence type="ECO:0000313" key="5">
    <source>
        <dbReference type="EMBL" id="CUA83146.1"/>
    </source>
</evidence>
<dbReference type="GO" id="GO:0007165">
    <property type="term" value="P:signal transduction"/>
    <property type="evidence" value="ECO:0007669"/>
    <property type="project" value="UniProtKB-KW"/>
</dbReference>
<dbReference type="Gene3D" id="3.30.450.20">
    <property type="entry name" value="PAS domain"/>
    <property type="match status" value="1"/>
</dbReference>
<dbReference type="PANTHER" id="PTHR32089:SF112">
    <property type="entry name" value="LYSOZYME-LIKE PROTEIN-RELATED"/>
    <property type="match status" value="1"/>
</dbReference>
<proteinExistence type="inferred from homology"/>
<evidence type="ECO:0000256" key="3">
    <source>
        <dbReference type="PROSITE-ProRule" id="PRU00284"/>
    </source>
</evidence>
<sequence>MFVSTRSLNKALQPLSDATERGVDLTVALPESSSSLGWMARLVNGLFKRFDDAMGQIAGNAIHLSRVAPRLAELAQVQEDHARAQRQNAEGIGQASHTLAQTVASIASSAAEASAFSNQVAAAVHSANASDEENRQQIRAIGDSTRALSEQMALLEDSSASIGKVVELIKSIADRTRLLSLNAAIEAARAGEQGRGFAVVADEVRKLADQTTQATQDVEHLLETIQQQVATSSSTMESMNQLVDKGISVSQTAGESIQAASRDITTLIEHVHTIAAASGEQSEKVEAIAAQIGEVVASTQRQLEDAHALAESAGQVRDRSDTLLTAVGIFRFEGHKRVRQMIEEAVRDWKLDHLDADTLDRLLSALGARHPELEMLCITDAHGVQVSSDVAGARVVPEGRGNKWADRRWFQDAVREQQLVVSDLYRSVDTGDYCFTVSTPLFDRAGHLLGVFEADVNFNHIVDG</sequence>
<gene>
    <name evidence="5" type="ORF">Ga0061063_1598</name>
</gene>
<accession>A0A0K6GWQ5</accession>
<evidence type="ECO:0000259" key="4">
    <source>
        <dbReference type="PROSITE" id="PS50111"/>
    </source>
</evidence>
<dbReference type="InterPro" id="IPR004090">
    <property type="entry name" value="Chemotax_Me-accpt_rcpt"/>
</dbReference>
<protein>
    <submittedName>
        <fullName evidence="5">Methyl-accepting chemotaxis protein</fullName>
    </submittedName>
</protein>
<dbReference type="PROSITE" id="PS50111">
    <property type="entry name" value="CHEMOTAXIS_TRANSDUC_2"/>
    <property type="match status" value="1"/>
</dbReference>
<dbReference type="AlphaFoldDB" id="A0A0K6GWQ5"/>
<evidence type="ECO:0000313" key="6">
    <source>
        <dbReference type="Proteomes" id="UP000243535"/>
    </source>
</evidence>
<dbReference type="GO" id="GO:0004888">
    <property type="term" value="F:transmembrane signaling receptor activity"/>
    <property type="evidence" value="ECO:0007669"/>
    <property type="project" value="InterPro"/>
</dbReference>
<dbReference type="STRING" id="375574.GCA_001418035_01387"/>